<name>A0AB40AUH1_DIOCR</name>
<reference evidence="4" key="1">
    <citation type="submission" date="2025-08" db="UniProtKB">
        <authorList>
            <consortium name="RefSeq"/>
        </authorList>
    </citation>
    <scope>IDENTIFICATION</scope>
</reference>
<dbReference type="InterPro" id="IPR012349">
    <property type="entry name" value="Split_barrel_FMN-bd"/>
</dbReference>
<dbReference type="PANTHER" id="PTHR13343">
    <property type="entry name" value="CREG1 PROTEIN"/>
    <property type="match status" value="1"/>
</dbReference>
<dbReference type="Pfam" id="PF10615">
    <property type="entry name" value="DUF2470"/>
    <property type="match status" value="1"/>
</dbReference>
<accession>A0AB40AUH1</accession>
<dbReference type="PANTHER" id="PTHR13343:SF22">
    <property type="entry name" value="GLUTAMYL-TRNA REDUCTASE-BINDING PROTEIN, CHLOROPLASTIC"/>
    <property type="match status" value="1"/>
</dbReference>
<dbReference type="InterPro" id="IPR019595">
    <property type="entry name" value="DUF2470"/>
</dbReference>
<gene>
    <name evidence="4" type="primary">LOC120254809</name>
</gene>
<evidence type="ECO:0000256" key="1">
    <source>
        <dbReference type="SAM" id="MobiDB-lite"/>
    </source>
</evidence>
<dbReference type="InterPro" id="IPR037119">
    <property type="entry name" value="Haem_oxidase_HugZ-like_sf"/>
</dbReference>
<dbReference type="GeneID" id="120254809"/>
<dbReference type="SUPFAM" id="SSF50475">
    <property type="entry name" value="FMN-binding split barrel"/>
    <property type="match status" value="1"/>
</dbReference>
<dbReference type="AlphaFoldDB" id="A0AB40AUH1"/>
<keyword evidence="3" id="KW-1185">Reference proteome</keyword>
<dbReference type="Gene3D" id="3.20.180.10">
    <property type="entry name" value="PNP-oxidase-like"/>
    <property type="match status" value="1"/>
</dbReference>
<evidence type="ECO:0000259" key="2">
    <source>
        <dbReference type="Pfam" id="PF10615"/>
    </source>
</evidence>
<dbReference type="RefSeq" id="XP_039118770.1">
    <property type="nucleotide sequence ID" value="XM_039262836.1"/>
</dbReference>
<dbReference type="GO" id="GO:0009507">
    <property type="term" value="C:chloroplast"/>
    <property type="evidence" value="ECO:0007669"/>
    <property type="project" value="TreeGrafter"/>
</dbReference>
<protein>
    <submittedName>
        <fullName evidence="4">Glutamyl-tRNA reductase-binding protein, chloroplastic-like</fullName>
    </submittedName>
</protein>
<evidence type="ECO:0000313" key="3">
    <source>
        <dbReference type="Proteomes" id="UP001515500"/>
    </source>
</evidence>
<feature type="region of interest" description="Disordered" evidence="1">
    <location>
        <begin position="53"/>
        <end position="73"/>
    </location>
</feature>
<evidence type="ECO:0000313" key="4">
    <source>
        <dbReference type="RefSeq" id="XP_039118770.1"/>
    </source>
</evidence>
<dbReference type="Proteomes" id="UP001515500">
    <property type="component" value="Unplaced"/>
</dbReference>
<sequence length="325" mass="36298">MSSATMLSTSLSLSAAASRLPLPTIPKFPLPNSATISSFSLHLTRCSLCIATEPSPSPSPSPSPLKEDQERHVKPSLAEVSRTIMELASVGTLSTTVDDGWPLGIGARFVVDAQGLPALCLNDSERFFQACGKSSFHVGFEQSGLRTPQCTILGSLNKTEDESLLKRLCTKWERKFGEEVDKDFLYVISVERVLQVENFNEGGLWVNSLEYINAEPDPLRNFAAKIVNEMNSVHSEEVRRLCNIYVDTEFQVRDTKMIWVDRLGFDLYVYSGDSVFAVRIPFPSEVTDEKGVKSSFNSMSHLAWEIEKNYIALDFEKVKTLKKIR</sequence>
<feature type="domain" description="DUF2470" evidence="2">
    <location>
        <begin position="224"/>
        <end position="299"/>
    </location>
</feature>
<dbReference type="Gene3D" id="2.30.110.10">
    <property type="entry name" value="Electron Transport, Fmn-binding Protein, Chain A"/>
    <property type="match status" value="1"/>
</dbReference>
<organism evidence="3 4">
    <name type="scientific">Dioscorea cayennensis subsp. rotundata</name>
    <name type="common">White Guinea yam</name>
    <name type="synonym">Dioscorea rotundata</name>
    <dbReference type="NCBI Taxonomy" id="55577"/>
    <lineage>
        <taxon>Eukaryota</taxon>
        <taxon>Viridiplantae</taxon>
        <taxon>Streptophyta</taxon>
        <taxon>Embryophyta</taxon>
        <taxon>Tracheophyta</taxon>
        <taxon>Spermatophyta</taxon>
        <taxon>Magnoliopsida</taxon>
        <taxon>Liliopsida</taxon>
        <taxon>Dioscoreales</taxon>
        <taxon>Dioscoreaceae</taxon>
        <taxon>Dioscorea</taxon>
    </lineage>
</organism>
<proteinExistence type="predicted"/>